<gene>
    <name evidence="1" type="ORF">BDFB_012238</name>
</gene>
<evidence type="ECO:0000313" key="2">
    <source>
        <dbReference type="Proteomes" id="UP000292052"/>
    </source>
</evidence>
<name>A0A482VWQ8_ASBVE</name>
<accession>A0A482VWQ8</accession>
<sequence>MCISREETAYILR</sequence>
<proteinExistence type="predicted"/>
<reference evidence="1 2" key="1">
    <citation type="submission" date="2017-03" db="EMBL/GenBank/DDBJ databases">
        <title>Genome of the blue death feigning beetle - Asbolus verrucosus.</title>
        <authorList>
            <person name="Rider S.D."/>
        </authorList>
    </citation>
    <scope>NUCLEOTIDE SEQUENCE [LARGE SCALE GENOMIC DNA]</scope>
    <source>
        <strain evidence="1">Butters</strain>
        <tissue evidence="1">Head and leg muscle</tissue>
    </source>
</reference>
<dbReference type="Proteomes" id="UP000292052">
    <property type="component" value="Unassembled WGS sequence"/>
</dbReference>
<keyword evidence="2" id="KW-1185">Reference proteome</keyword>
<comment type="caution">
    <text evidence="1">The sequence shown here is derived from an EMBL/GenBank/DDBJ whole genome shotgun (WGS) entry which is preliminary data.</text>
</comment>
<protein>
    <submittedName>
        <fullName evidence="1">Uncharacterized protein</fullName>
    </submittedName>
</protein>
<dbReference type="EMBL" id="QDEB01054540">
    <property type="protein sequence ID" value="RZC37235.1"/>
    <property type="molecule type" value="Genomic_DNA"/>
</dbReference>
<organism evidence="1 2">
    <name type="scientific">Asbolus verrucosus</name>
    <name type="common">Desert ironclad beetle</name>
    <dbReference type="NCBI Taxonomy" id="1661398"/>
    <lineage>
        <taxon>Eukaryota</taxon>
        <taxon>Metazoa</taxon>
        <taxon>Ecdysozoa</taxon>
        <taxon>Arthropoda</taxon>
        <taxon>Hexapoda</taxon>
        <taxon>Insecta</taxon>
        <taxon>Pterygota</taxon>
        <taxon>Neoptera</taxon>
        <taxon>Endopterygota</taxon>
        <taxon>Coleoptera</taxon>
        <taxon>Polyphaga</taxon>
        <taxon>Cucujiformia</taxon>
        <taxon>Tenebrionidae</taxon>
        <taxon>Pimeliinae</taxon>
        <taxon>Asbolus</taxon>
    </lineage>
</organism>
<evidence type="ECO:0000313" key="1">
    <source>
        <dbReference type="EMBL" id="RZC37235.1"/>
    </source>
</evidence>